<dbReference type="InterPro" id="IPR043502">
    <property type="entry name" value="DNA/RNA_pol_sf"/>
</dbReference>
<evidence type="ECO:0000313" key="1">
    <source>
        <dbReference type="EMBL" id="KYN02136.1"/>
    </source>
</evidence>
<dbReference type="AlphaFoldDB" id="A0A151II34"/>
<dbReference type="GO" id="GO:0071897">
    <property type="term" value="P:DNA biosynthetic process"/>
    <property type="evidence" value="ECO:0007669"/>
    <property type="project" value="UniProtKB-ARBA"/>
</dbReference>
<dbReference type="Proteomes" id="UP000078542">
    <property type="component" value="Unassembled WGS sequence"/>
</dbReference>
<dbReference type="SUPFAM" id="SSF56672">
    <property type="entry name" value="DNA/RNA polymerases"/>
    <property type="match status" value="1"/>
</dbReference>
<dbReference type="PANTHER" id="PTHR31511:SF12">
    <property type="entry name" value="RHO TERMINATION FACTOR N-TERMINAL DOMAIN-CONTAINING PROTEIN"/>
    <property type="match status" value="1"/>
</dbReference>
<evidence type="ECO:0008006" key="3">
    <source>
        <dbReference type="Google" id="ProtNLM"/>
    </source>
</evidence>
<proteinExistence type="predicted"/>
<sequence length="603" mass="69717">KNMDQTERDLIEQATLLSTREEYIAWEQRCDEFIESLEEQSRIKRPRLSIGNRQSLIARIARLEGLKDSVRDRFVQVGAGYSAGLRWREIETAFESRILTGAVINSNHIEPRQFLEDASEIVLERVRDVMQRHNSVKINTVFNGEFVLGVKRANKSVSTRNYELFRSSDLQEWYASRVVEPILASLDEFQEHDSGWTLSRILNLTISVNKYNPLHAGCDIELSKKITDKRAIVNVQSLDDACFAWSVVAALHPAKKHTERTSSYPHYSSVLNLTNIEFPMTLNQIKRFENLNDISVNVYCIENEILPLRLSDRKRSKHVNLLYVEDNVGHFVLIKDLSRLVIELNTKFRTLAKNDFEKNLYKLMNNAVFGKTMENVRDRVDVKLLTKWVGRYGAEAMIAKPNFHSSSIFSENLVAIELRKLEVKFDKPIYVGMCILDISKTCLYEFHHEYMAPLFRENCKIMYTDTDSLIYHVECDDVYEIIKRDINRFDTSDYAVDNAYGIPLVNKKVPGLMKDENNGAIMSEFVGLRAKMYALRVQGKKDTKKAKGIKSNVVARSITFEDYTRCLNDTIEMTRKQSCIRSKLHEVYTISETKIALSPHDDK</sequence>
<feature type="non-terminal residue" evidence="1">
    <location>
        <position position="1"/>
    </location>
</feature>
<organism evidence="1 2">
    <name type="scientific">Cyphomyrmex costatus</name>
    <dbReference type="NCBI Taxonomy" id="456900"/>
    <lineage>
        <taxon>Eukaryota</taxon>
        <taxon>Metazoa</taxon>
        <taxon>Ecdysozoa</taxon>
        <taxon>Arthropoda</taxon>
        <taxon>Hexapoda</taxon>
        <taxon>Insecta</taxon>
        <taxon>Pterygota</taxon>
        <taxon>Neoptera</taxon>
        <taxon>Endopterygota</taxon>
        <taxon>Hymenoptera</taxon>
        <taxon>Apocrita</taxon>
        <taxon>Aculeata</taxon>
        <taxon>Formicoidea</taxon>
        <taxon>Formicidae</taxon>
        <taxon>Myrmicinae</taxon>
        <taxon>Cyphomyrmex</taxon>
    </lineage>
</organism>
<dbReference type="InterPro" id="IPR023211">
    <property type="entry name" value="DNA_pol_palm_dom_sf"/>
</dbReference>
<dbReference type="PANTHER" id="PTHR31511">
    <property type="entry name" value="PROTEIN CBG23764"/>
    <property type="match status" value="1"/>
</dbReference>
<dbReference type="EMBL" id="KQ977522">
    <property type="protein sequence ID" value="KYN02136.1"/>
    <property type="molecule type" value="Genomic_DNA"/>
</dbReference>
<gene>
    <name evidence="1" type="ORF">ALC62_07057</name>
</gene>
<accession>A0A151II34</accession>
<dbReference type="STRING" id="456900.A0A151II34"/>
<dbReference type="Gene3D" id="3.90.1600.10">
    <property type="entry name" value="Palm domain of DNA polymerase"/>
    <property type="match status" value="1"/>
</dbReference>
<name>A0A151II34_9HYME</name>
<keyword evidence="2" id="KW-1185">Reference proteome</keyword>
<evidence type="ECO:0000313" key="2">
    <source>
        <dbReference type="Proteomes" id="UP000078542"/>
    </source>
</evidence>
<protein>
    <recommendedName>
        <fullName evidence="3">DNA-directed DNA polymerase</fullName>
    </recommendedName>
</protein>
<reference evidence="1 2" key="1">
    <citation type="submission" date="2016-03" db="EMBL/GenBank/DDBJ databases">
        <title>Cyphomyrmex costatus WGS genome.</title>
        <authorList>
            <person name="Nygaard S."/>
            <person name="Hu H."/>
            <person name="Boomsma J."/>
            <person name="Zhang G."/>
        </authorList>
    </citation>
    <scope>NUCLEOTIDE SEQUENCE [LARGE SCALE GENOMIC DNA]</scope>
    <source>
        <strain evidence="1">MS0001</strain>
        <tissue evidence="1">Whole body</tissue>
    </source>
</reference>